<keyword evidence="1" id="KW-1133">Transmembrane helix</keyword>
<evidence type="ECO:0000313" key="2">
    <source>
        <dbReference type="EMBL" id="PIT91358.1"/>
    </source>
</evidence>
<keyword evidence="1" id="KW-0472">Membrane</keyword>
<accession>A0A2M6WEY9</accession>
<evidence type="ECO:0000256" key="1">
    <source>
        <dbReference type="SAM" id="Phobius"/>
    </source>
</evidence>
<comment type="caution">
    <text evidence="2">The sequence shown here is derived from an EMBL/GenBank/DDBJ whole genome shotgun (WGS) entry which is preliminary data.</text>
</comment>
<proteinExistence type="predicted"/>
<dbReference type="Proteomes" id="UP000228809">
    <property type="component" value="Unassembled WGS sequence"/>
</dbReference>
<name>A0A2M6WEY9_9BACT</name>
<gene>
    <name evidence="2" type="ORF">COU17_01020</name>
</gene>
<evidence type="ECO:0000313" key="3">
    <source>
        <dbReference type="Proteomes" id="UP000228809"/>
    </source>
</evidence>
<reference evidence="3" key="1">
    <citation type="submission" date="2017-09" db="EMBL/GenBank/DDBJ databases">
        <title>Depth-based differentiation of microbial function through sediment-hosted aquifers and enrichment of novel symbionts in the deep terrestrial subsurface.</title>
        <authorList>
            <person name="Probst A.J."/>
            <person name="Ladd B."/>
            <person name="Jarett J.K."/>
            <person name="Geller-Mcgrath D.E."/>
            <person name="Sieber C.M.K."/>
            <person name="Emerson J.B."/>
            <person name="Anantharaman K."/>
            <person name="Thomas B.C."/>
            <person name="Malmstrom R."/>
            <person name="Stieglmeier M."/>
            <person name="Klingl A."/>
            <person name="Woyke T."/>
            <person name="Ryan C.M."/>
            <person name="Banfield J.F."/>
        </authorList>
    </citation>
    <scope>NUCLEOTIDE SEQUENCE [LARGE SCALE GENOMIC DNA]</scope>
</reference>
<dbReference type="EMBL" id="PFBJ01000004">
    <property type="protein sequence ID" value="PIT91358.1"/>
    <property type="molecule type" value="Genomic_DNA"/>
</dbReference>
<protein>
    <submittedName>
        <fullName evidence="2">Uncharacterized protein</fullName>
    </submittedName>
</protein>
<organism evidence="2 3">
    <name type="scientific">Candidatus Kaiserbacteria bacterium CG10_big_fil_rev_8_21_14_0_10_49_17</name>
    <dbReference type="NCBI Taxonomy" id="1974609"/>
    <lineage>
        <taxon>Bacteria</taxon>
        <taxon>Candidatus Kaiseribacteriota</taxon>
    </lineage>
</organism>
<feature type="transmembrane region" description="Helical" evidence="1">
    <location>
        <begin position="6"/>
        <end position="23"/>
    </location>
</feature>
<dbReference type="AlphaFoldDB" id="A0A2M6WEY9"/>
<keyword evidence="1" id="KW-0812">Transmembrane</keyword>
<sequence>MAVISIFAGALAGLVLLFALKLLEVRRGRSLIPAREKLDSAVTRCEKIISARAPRVQSDAFMHAIHFLAHEVVVFLQRIFRSLERGAGRVARSIRGRHERIVRDSEPSSTFLKDVAEYKKNLDLPPHVPAGEEEQDKTI</sequence>